<dbReference type="AlphaFoldDB" id="N6YWU0"/>
<evidence type="ECO:0000313" key="2">
    <source>
        <dbReference type="Proteomes" id="UP000013042"/>
    </source>
</evidence>
<sequence length="79" mass="8570">MDVGGKVAFDLTGDRVIVTRATEIAHEDPAIGSFLAILEKDIRSGRHITMLPDDLTRSMLAALGKHVDLREDIEGDVAL</sequence>
<gene>
    <name evidence="1" type="ORF">C665_07146</name>
</gene>
<accession>N6YWU0</accession>
<organism evidence="1 2">
    <name type="scientific">Thauera aminoaromatica S2</name>
    <dbReference type="NCBI Taxonomy" id="1234381"/>
    <lineage>
        <taxon>Bacteria</taxon>
        <taxon>Pseudomonadati</taxon>
        <taxon>Pseudomonadota</taxon>
        <taxon>Betaproteobacteria</taxon>
        <taxon>Rhodocyclales</taxon>
        <taxon>Zoogloeaceae</taxon>
        <taxon>Thauera</taxon>
    </lineage>
</organism>
<reference evidence="1 2" key="1">
    <citation type="submission" date="2012-09" db="EMBL/GenBank/DDBJ databases">
        <title>Draft Genome Sequences of 6 Strains from Genus Thauera.</title>
        <authorList>
            <person name="Liu B."/>
            <person name="Shapleigh J.P."/>
            <person name="Frostegard A.H."/>
        </authorList>
    </citation>
    <scope>NUCLEOTIDE SEQUENCE [LARGE SCALE GENOMIC DNA]</scope>
    <source>
        <strain evidence="1 2">S2</strain>
    </source>
</reference>
<dbReference type="EMBL" id="AMXD01000031">
    <property type="protein sequence ID" value="ENO86608.1"/>
    <property type="molecule type" value="Genomic_DNA"/>
</dbReference>
<name>N6YWU0_THASP</name>
<evidence type="ECO:0000313" key="1">
    <source>
        <dbReference type="EMBL" id="ENO86608.1"/>
    </source>
</evidence>
<dbReference type="Proteomes" id="UP000013042">
    <property type="component" value="Unassembled WGS sequence"/>
</dbReference>
<proteinExistence type="predicted"/>
<protein>
    <submittedName>
        <fullName evidence="1">AbrB family transcriptional regulator</fullName>
    </submittedName>
</protein>
<comment type="caution">
    <text evidence="1">The sequence shown here is derived from an EMBL/GenBank/DDBJ whole genome shotgun (WGS) entry which is preliminary data.</text>
</comment>